<name>A0A9X3AQT4_9GAMM</name>
<dbReference type="InterPro" id="IPR024467">
    <property type="entry name" value="Xre/MbcA/ParS-like_toxin-bd"/>
</dbReference>
<feature type="domain" description="Antitoxin Xre/MbcA/ParS-like toxin-binding" evidence="1">
    <location>
        <begin position="67"/>
        <end position="112"/>
    </location>
</feature>
<evidence type="ECO:0000259" key="1">
    <source>
        <dbReference type="Pfam" id="PF09722"/>
    </source>
</evidence>
<dbReference type="Proteomes" id="UP001155546">
    <property type="component" value="Unassembled WGS sequence"/>
</dbReference>
<evidence type="ECO:0000313" key="2">
    <source>
        <dbReference type="EMBL" id="MCT7942976.1"/>
    </source>
</evidence>
<dbReference type="RefSeq" id="WP_261299322.1">
    <property type="nucleotide sequence ID" value="NZ_JAMTCD010000020.1"/>
</dbReference>
<accession>A0A9X3AQT4</accession>
<keyword evidence="3" id="KW-1185">Reference proteome</keyword>
<gene>
    <name evidence="2" type="ORF">NE535_14410</name>
</gene>
<evidence type="ECO:0000313" key="3">
    <source>
        <dbReference type="Proteomes" id="UP001155546"/>
    </source>
</evidence>
<protein>
    <submittedName>
        <fullName evidence="2">MbcA/ParS/Xre antitoxin family protein</fullName>
    </submittedName>
</protein>
<comment type="caution">
    <text evidence="2">The sequence shown here is derived from an EMBL/GenBank/DDBJ whole genome shotgun (WGS) entry which is preliminary data.</text>
</comment>
<dbReference type="Pfam" id="PF09722">
    <property type="entry name" value="Xre_MbcA_ParS_C"/>
    <property type="match status" value="1"/>
</dbReference>
<reference evidence="2" key="1">
    <citation type="journal article" date="2023" name="Int. J. Syst. Evol. Microbiol.">
        <title>&lt;i&gt;Shewanella septentrionalis&lt;/i&gt; sp. nov. and &lt;i&gt;Shewanella holmiensis&lt;/i&gt; sp. nov., isolated from Baltic Sea water and sediments.</title>
        <authorList>
            <person name="Martin-Rodriguez A.J."/>
            <person name="Thorell K."/>
            <person name="Joffre E."/>
            <person name="Jensie-Markopoulos S."/>
            <person name="Moore E.R.B."/>
            <person name="Sjoling A."/>
        </authorList>
    </citation>
    <scope>NUCLEOTIDE SEQUENCE</scope>
    <source>
        <strain evidence="2">SP1S2-7</strain>
    </source>
</reference>
<proteinExistence type="predicted"/>
<dbReference type="EMBL" id="JAMTCD010000020">
    <property type="protein sequence ID" value="MCT7942976.1"/>
    <property type="molecule type" value="Genomic_DNA"/>
</dbReference>
<organism evidence="2 3">
    <name type="scientific">Shewanella holmiensis</name>
    <dbReference type="NCBI Taxonomy" id="2952222"/>
    <lineage>
        <taxon>Bacteria</taxon>
        <taxon>Pseudomonadati</taxon>
        <taxon>Pseudomonadota</taxon>
        <taxon>Gammaproteobacteria</taxon>
        <taxon>Alteromonadales</taxon>
        <taxon>Shewanellaceae</taxon>
        <taxon>Shewanella</taxon>
    </lineage>
</organism>
<sequence length="120" mass="13588">MELTQKDFTIGLKAVLKIIGKWGCNENQISVLLCFKNKDDMSAANQNDLTQDQVKRISYILNIHGGLRQVFSNPENVYGFMTMKNQHSLFNGQTPLSLLLEGEHSDFEAVMNHILNLGNF</sequence>
<dbReference type="AlphaFoldDB" id="A0A9X3AQT4"/>